<dbReference type="AlphaFoldDB" id="A0A0D6ELE1"/>
<feature type="region of interest" description="Disordered" evidence="3">
    <location>
        <begin position="1"/>
        <end position="76"/>
    </location>
</feature>
<dbReference type="Gene3D" id="3.90.190.10">
    <property type="entry name" value="Protein tyrosine phosphatase superfamily"/>
    <property type="match status" value="1"/>
</dbReference>
<dbReference type="PROSITE" id="PS50055">
    <property type="entry name" value="TYR_PHOSPHATASE_PTP"/>
    <property type="match status" value="1"/>
</dbReference>
<evidence type="ECO:0000256" key="3">
    <source>
        <dbReference type="SAM" id="MobiDB-lite"/>
    </source>
</evidence>
<comment type="similarity">
    <text evidence="1">Belongs to the protein-tyrosine phosphatase family. Non-receptor class subfamily.</text>
</comment>
<dbReference type="Pfam" id="PF00102">
    <property type="entry name" value="Y_phosphatase"/>
    <property type="match status" value="2"/>
</dbReference>
<evidence type="ECO:0000313" key="7">
    <source>
        <dbReference type="EMBL" id="CEQ40706.1"/>
    </source>
</evidence>
<dbReference type="PANTHER" id="PTHR19134">
    <property type="entry name" value="RECEPTOR-TYPE TYROSINE-PROTEIN PHOSPHATASE"/>
    <property type="match status" value="1"/>
</dbReference>
<dbReference type="InterPro" id="IPR050348">
    <property type="entry name" value="Protein-Tyr_Phosphatase"/>
</dbReference>
<evidence type="ECO:0000259" key="4">
    <source>
        <dbReference type="PROSITE" id="PS50055"/>
    </source>
</evidence>
<feature type="compositionally biased region" description="Low complexity" evidence="3">
    <location>
        <begin position="498"/>
        <end position="511"/>
    </location>
</feature>
<organism evidence="7 8">
    <name type="scientific">Sporidiobolus salmonicolor</name>
    <name type="common">Yeast-like fungus</name>
    <name type="synonym">Sporobolomyces salmonicolor</name>
    <dbReference type="NCBI Taxonomy" id="5005"/>
    <lineage>
        <taxon>Eukaryota</taxon>
        <taxon>Fungi</taxon>
        <taxon>Dikarya</taxon>
        <taxon>Basidiomycota</taxon>
        <taxon>Pucciniomycotina</taxon>
        <taxon>Microbotryomycetes</taxon>
        <taxon>Sporidiobolales</taxon>
        <taxon>Sporidiobolaceae</taxon>
        <taxon>Sporobolomyces</taxon>
    </lineage>
</organism>
<dbReference type="SUPFAM" id="SSF52799">
    <property type="entry name" value="(Phosphotyrosine protein) phosphatases II"/>
    <property type="match status" value="1"/>
</dbReference>
<feature type="region of interest" description="Disordered" evidence="3">
    <location>
        <begin position="929"/>
        <end position="1043"/>
    </location>
</feature>
<feature type="region of interest" description="Disordered" evidence="3">
    <location>
        <begin position="454"/>
        <end position="547"/>
    </location>
</feature>
<feature type="region of interest" description="Disordered" evidence="3">
    <location>
        <begin position="137"/>
        <end position="199"/>
    </location>
</feature>
<evidence type="ECO:0000256" key="2">
    <source>
        <dbReference type="ARBA" id="ARBA00013064"/>
    </source>
</evidence>
<feature type="domain" description="Tyrosine specific protein phosphatases" evidence="5">
    <location>
        <begin position="870"/>
        <end position="952"/>
    </location>
</feature>
<feature type="domain" description="Rhodanese" evidence="6">
    <location>
        <begin position="258"/>
        <end position="374"/>
    </location>
</feature>
<dbReference type="Gene3D" id="3.40.250.10">
    <property type="entry name" value="Rhodanese-like domain"/>
    <property type="match status" value="1"/>
</dbReference>
<dbReference type="EMBL" id="CENE01000008">
    <property type="protein sequence ID" value="CEQ40706.1"/>
    <property type="molecule type" value="Genomic_DNA"/>
</dbReference>
<dbReference type="EC" id="3.1.3.48" evidence="2"/>
<dbReference type="PANTHER" id="PTHR19134:SF561">
    <property type="entry name" value="PROTEIN TYROSINE PHOSPHATASE 36E, ISOFORM A"/>
    <property type="match status" value="1"/>
</dbReference>
<feature type="compositionally biased region" description="Low complexity" evidence="3">
    <location>
        <begin position="464"/>
        <end position="477"/>
    </location>
</feature>
<dbReference type="InterPro" id="IPR000242">
    <property type="entry name" value="PTP_cat"/>
</dbReference>
<evidence type="ECO:0000259" key="5">
    <source>
        <dbReference type="PROSITE" id="PS50056"/>
    </source>
</evidence>
<protein>
    <recommendedName>
        <fullName evidence="2">protein-tyrosine-phosphatase</fullName>
        <ecNumber evidence="2">3.1.3.48</ecNumber>
    </recommendedName>
</protein>
<dbReference type="OrthoDB" id="6058203at2759"/>
<feature type="domain" description="Tyrosine-protein phosphatase" evidence="4">
    <location>
        <begin position="677"/>
        <end position="935"/>
    </location>
</feature>
<feature type="compositionally biased region" description="Basic and acidic residues" evidence="3">
    <location>
        <begin position="778"/>
        <end position="791"/>
    </location>
</feature>
<dbReference type="GO" id="GO:0004725">
    <property type="term" value="F:protein tyrosine phosphatase activity"/>
    <property type="evidence" value="ECO:0007669"/>
    <property type="project" value="UniProtKB-EC"/>
</dbReference>
<keyword evidence="8" id="KW-1185">Reference proteome</keyword>
<dbReference type="SUPFAM" id="SSF52821">
    <property type="entry name" value="Rhodanese/Cell cycle control phosphatase"/>
    <property type="match status" value="1"/>
</dbReference>
<feature type="compositionally biased region" description="Low complexity" evidence="3">
    <location>
        <begin position="385"/>
        <end position="422"/>
    </location>
</feature>
<sequence length="1104" mass="116270">MFELGSPSPSTPANGPRVSPKLATETAQRADYFVPPTPGAGGSDHPPGWSPFLPAPGPPRRTGGSDNHAAAGAYFGGAGGEPSDAIEAGCSGGVHASGSNAGQADGENPWHTSAPSSFILSPSSSAFNAKFNHLLRSPQTATPTGTGGGRGDAVPATPLHAPAASPFFPSGSTSSPASQNAPIPPTPGPGISSSFQPPSGLAPKFNFPTTFPFAGRKAPLPSTRPGRTAAPSSAAYTLILPQTLLSLLDSSLSSPAPSSPPLLLLDIRTHTSYLAERLATAINVCVPSTLLRRPGFGIDRVQEGLPPDEQDVFASWASCENIVVIDAESTSLSEGAVGVASLLAKFEKAGFKGKLGWIKGGWYAVKTQAKSLSQEQKQKLFEVGATAPSVPSSAQPSPTLTGLATSPSASTSTTAITAPPSTSKKHGRPVLQVRDLPIAAFQLASTSAFVHSDVTTPRNGINLSVISPSSSEGSSSSRRPNMGKRRKSGNEPTGGGTSLAAALGAGSPTPGREMLSGSAVDAGWLKGSGSGKGQMPQGGPAEAHKRMSTNPFFDNIRQNSEALSLERSLAHLSPVDLPHVSPALIPLLPPFLQSLIALTPLQRADKLARQFYELEVAERERLEGTFRWHAQHTALEQAAHSGTEADRRRFDEGEESPEGRRWKRFGISAGVELGNLNRFKNIFPYEHCRVRLALHSPSATDYVNASHLYLPPSSKRFIASQGPLPTTFRDFWQMCDQEHVGVIIMLTNLHEGGREKCGRYWVSPPGGKAEWEVSVEGDAAHEEEERQRQREQSGGAFGAGSGGGFFAAADFQNSVDGAPAAASPQDTTVRRIFNVRRVAGPSAASSSSSRKIRHIQYRAWPDFDIPANPADVISLVHEVDAAQTEYMREIGWDMAEHGGAEPPILAHCSAGVGRTGVFIMVSSLLDKLRREREADRECQRRGAAQKDDEKMDIDSTAPASVRPVLPQRTSDPETSSLSAHFSLSSLDSSSSPSSANSPTPSSTEPPSSSSSEPSSAPSLSTRSSCSSLRATAAVVDTPSGPHPVLPDVDDPTPALLHADPVFAGVNELREQRMSMIANYRQYVCVLECVLEGVAREIKDEGARA</sequence>
<feature type="region of interest" description="Disordered" evidence="3">
    <location>
        <begin position="385"/>
        <end position="429"/>
    </location>
</feature>
<accession>A0A0D6ELE1</accession>
<name>A0A0D6ELE1_SPOSA</name>
<dbReference type="PRINTS" id="PR00700">
    <property type="entry name" value="PRTYPHPHTASE"/>
</dbReference>
<dbReference type="InterPro" id="IPR003595">
    <property type="entry name" value="Tyr_Pase_cat"/>
</dbReference>
<feature type="compositionally biased region" description="Basic and acidic residues" evidence="3">
    <location>
        <begin position="929"/>
        <end position="953"/>
    </location>
</feature>
<evidence type="ECO:0000259" key="6">
    <source>
        <dbReference type="PROSITE" id="PS50206"/>
    </source>
</evidence>
<dbReference type="InterPro" id="IPR036873">
    <property type="entry name" value="Rhodanese-like_dom_sf"/>
</dbReference>
<dbReference type="PROSITE" id="PS50056">
    <property type="entry name" value="TYR_PHOSPHATASE_2"/>
    <property type="match status" value="1"/>
</dbReference>
<feature type="region of interest" description="Disordered" evidence="3">
    <location>
        <begin position="776"/>
        <end position="799"/>
    </location>
</feature>
<evidence type="ECO:0000313" key="8">
    <source>
        <dbReference type="Proteomes" id="UP000243876"/>
    </source>
</evidence>
<feature type="compositionally biased region" description="Low complexity" evidence="3">
    <location>
        <begin position="161"/>
        <end position="178"/>
    </location>
</feature>
<dbReference type="Proteomes" id="UP000243876">
    <property type="component" value="Unassembled WGS sequence"/>
</dbReference>
<dbReference type="SMART" id="SM00404">
    <property type="entry name" value="PTPc_motif"/>
    <property type="match status" value="1"/>
</dbReference>
<proteinExistence type="inferred from homology"/>
<gene>
    <name evidence="7" type="primary">SPOSA6832_02356</name>
</gene>
<reference evidence="8" key="1">
    <citation type="submission" date="2015-02" db="EMBL/GenBank/DDBJ databases">
        <authorList>
            <person name="Gon?alves P."/>
        </authorList>
    </citation>
    <scope>NUCLEOTIDE SEQUENCE [LARGE SCALE GENOMIC DNA]</scope>
</reference>
<feature type="region of interest" description="Disordered" evidence="3">
    <location>
        <begin position="96"/>
        <end position="117"/>
    </location>
</feature>
<dbReference type="InterPro" id="IPR000387">
    <property type="entry name" value="Tyr_Pase_dom"/>
</dbReference>
<dbReference type="InterPro" id="IPR001763">
    <property type="entry name" value="Rhodanese-like_dom"/>
</dbReference>
<feature type="compositionally biased region" description="Low complexity" evidence="3">
    <location>
        <begin position="974"/>
        <end position="1032"/>
    </location>
</feature>
<dbReference type="SMART" id="SM00194">
    <property type="entry name" value="PTPc"/>
    <property type="match status" value="1"/>
</dbReference>
<evidence type="ECO:0000256" key="1">
    <source>
        <dbReference type="ARBA" id="ARBA00009649"/>
    </source>
</evidence>
<dbReference type="PROSITE" id="PS50206">
    <property type="entry name" value="RHODANESE_3"/>
    <property type="match status" value="1"/>
</dbReference>
<dbReference type="InterPro" id="IPR029021">
    <property type="entry name" value="Prot-tyrosine_phosphatase-like"/>
</dbReference>